<evidence type="ECO:0000259" key="1">
    <source>
        <dbReference type="Pfam" id="PF08545"/>
    </source>
</evidence>
<dbReference type="GO" id="GO:0006633">
    <property type="term" value="P:fatty acid biosynthetic process"/>
    <property type="evidence" value="ECO:0007669"/>
    <property type="project" value="InterPro"/>
</dbReference>
<accession>A0A9D1WEJ6</accession>
<comment type="caution">
    <text evidence="2">The sequence shown here is derived from an EMBL/GenBank/DDBJ whole genome shotgun (WGS) entry which is preliminary data.</text>
</comment>
<dbReference type="GO" id="GO:0004315">
    <property type="term" value="F:3-oxoacyl-[acyl-carrier-protein] synthase activity"/>
    <property type="evidence" value="ECO:0007669"/>
    <property type="project" value="InterPro"/>
</dbReference>
<dbReference type="Pfam" id="PF08545">
    <property type="entry name" value="ACP_syn_III"/>
    <property type="match status" value="1"/>
</dbReference>
<proteinExistence type="predicted"/>
<protein>
    <recommendedName>
        <fullName evidence="1">Beta-ketoacyl-[acyl-carrier-protein] synthase III N-terminal domain-containing protein</fullName>
    </recommendedName>
</protein>
<sequence>MIHSFTSGLKIRALQGVLPAFRAPAREQLKAEGVDPNHIEQTLKTLGNQYCRQLPPPATLVDMMLPAIQDLLQQEQISSQEIDGVISVTQTPDYMSPGNSFVFHHKLGLMPSCVCLDLYGTCSGFFNALLSGASLITSGACQRLLIVIGDAFRFSLLYNYNDMIHLLSDGGGILLLEAADAEHSQSLTLDFATFSASFDCFTNKILSMREPSAELVHHTYPRIADSEYRRTFKPLPEQQNTSKQQIEMFKAARHAQQQMLSSLQRLLKHTNLKLSDLGSSVIHQSVKGTFDQLNVMLNQAVRSHLKHTQDPQNTEQTPDPWSCFDTERDNFFPFVAEDVGHLSAASPLVSLSMAAERIPDCTTKPIFLSACGAGTTITSALINFAPTHIYPLFIYQ</sequence>
<organism evidence="2 3">
    <name type="scientific">Candidatus Anaerobiospirillum pullistercoris</name>
    <dbReference type="NCBI Taxonomy" id="2838452"/>
    <lineage>
        <taxon>Bacteria</taxon>
        <taxon>Pseudomonadati</taxon>
        <taxon>Pseudomonadota</taxon>
        <taxon>Gammaproteobacteria</taxon>
        <taxon>Aeromonadales</taxon>
        <taxon>Succinivibrionaceae</taxon>
        <taxon>Anaerobiospirillum</taxon>
    </lineage>
</organism>
<dbReference type="Gene3D" id="3.40.47.10">
    <property type="match status" value="1"/>
</dbReference>
<feature type="domain" description="Beta-ketoacyl-[acyl-carrier-protein] synthase III N-terminal" evidence="1">
    <location>
        <begin position="116"/>
        <end position="190"/>
    </location>
</feature>
<dbReference type="InterPro" id="IPR016039">
    <property type="entry name" value="Thiolase-like"/>
</dbReference>
<dbReference type="EMBL" id="DXEV01000168">
    <property type="protein sequence ID" value="HIX57514.1"/>
    <property type="molecule type" value="Genomic_DNA"/>
</dbReference>
<evidence type="ECO:0000313" key="2">
    <source>
        <dbReference type="EMBL" id="HIX57514.1"/>
    </source>
</evidence>
<name>A0A9D1WEJ6_9GAMM</name>
<reference evidence="2" key="1">
    <citation type="journal article" date="2021" name="PeerJ">
        <title>Extensive microbial diversity within the chicken gut microbiome revealed by metagenomics and culture.</title>
        <authorList>
            <person name="Gilroy R."/>
            <person name="Ravi A."/>
            <person name="Getino M."/>
            <person name="Pursley I."/>
            <person name="Horton D.L."/>
            <person name="Alikhan N.F."/>
            <person name="Baker D."/>
            <person name="Gharbi K."/>
            <person name="Hall N."/>
            <person name="Watson M."/>
            <person name="Adriaenssens E.M."/>
            <person name="Foster-Nyarko E."/>
            <person name="Jarju S."/>
            <person name="Secka A."/>
            <person name="Antonio M."/>
            <person name="Oren A."/>
            <person name="Chaudhuri R.R."/>
            <person name="La Ragione R."/>
            <person name="Hildebrand F."/>
            <person name="Pallen M.J."/>
        </authorList>
    </citation>
    <scope>NUCLEOTIDE SEQUENCE</scope>
    <source>
        <strain evidence="2">USASDec5-558</strain>
    </source>
</reference>
<dbReference type="Proteomes" id="UP000886829">
    <property type="component" value="Unassembled WGS sequence"/>
</dbReference>
<dbReference type="PANTHER" id="PTHR34069">
    <property type="entry name" value="3-OXOACYL-[ACYL-CARRIER-PROTEIN] SYNTHASE 3"/>
    <property type="match status" value="1"/>
</dbReference>
<dbReference type="GO" id="GO:0044550">
    <property type="term" value="P:secondary metabolite biosynthetic process"/>
    <property type="evidence" value="ECO:0007669"/>
    <property type="project" value="TreeGrafter"/>
</dbReference>
<dbReference type="InterPro" id="IPR013751">
    <property type="entry name" value="ACP_syn_III_N"/>
</dbReference>
<dbReference type="SUPFAM" id="SSF53901">
    <property type="entry name" value="Thiolase-like"/>
    <property type="match status" value="2"/>
</dbReference>
<reference evidence="2" key="2">
    <citation type="submission" date="2021-04" db="EMBL/GenBank/DDBJ databases">
        <authorList>
            <person name="Gilroy R."/>
        </authorList>
    </citation>
    <scope>NUCLEOTIDE SEQUENCE</scope>
    <source>
        <strain evidence="2">USASDec5-558</strain>
    </source>
</reference>
<gene>
    <name evidence="2" type="ORF">H9850_08600</name>
</gene>
<dbReference type="AlphaFoldDB" id="A0A9D1WEJ6"/>
<evidence type="ECO:0000313" key="3">
    <source>
        <dbReference type="Proteomes" id="UP000886829"/>
    </source>
</evidence>
<dbReference type="PANTHER" id="PTHR34069:SF2">
    <property type="entry name" value="BETA-KETOACYL-[ACYL-CARRIER-PROTEIN] SYNTHASE III"/>
    <property type="match status" value="1"/>
</dbReference>